<dbReference type="InterPro" id="IPR006426">
    <property type="entry name" value="Asn_synth_AEB"/>
</dbReference>
<evidence type="ECO:0000313" key="12">
    <source>
        <dbReference type="EMBL" id="RKF29031.1"/>
    </source>
</evidence>
<dbReference type="Gene3D" id="3.40.50.620">
    <property type="entry name" value="HUPs"/>
    <property type="match status" value="1"/>
</dbReference>
<dbReference type="SUPFAM" id="SSF56235">
    <property type="entry name" value="N-terminal nucleophile aminohydrolases (Ntn hydrolases)"/>
    <property type="match status" value="1"/>
</dbReference>
<dbReference type="GO" id="GO:0006529">
    <property type="term" value="P:asparagine biosynthetic process"/>
    <property type="evidence" value="ECO:0007669"/>
    <property type="project" value="UniProtKB-KW"/>
</dbReference>
<feature type="active site" description="For GATase activity" evidence="9">
    <location>
        <position position="2"/>
    </location>
</feature>
<comment type="caution">
    <text evidence="12">The sequence shown here is derived from an EMBL/GenBank/DDBJ whole genome shotgun (WGS) entry which is preliminary data.</text>
</comment>
<dbReference type="AlphaFoldDB" id="A0A420F807"/>
<dbReference type="Gene3D" id="3.60.20.10">
    <property type="entry name" value="Glutamine Phosphoribosylpyrophosphate, subunit 1, domain 1"/>
    <property type="match status" value="1"/>
</dbReference>
<dbReference type="InterPro" id="IPR017932">
    <property type="entry name" value="GATase_2_dom"/>
</dbReference>
<dbReference type="InterPro" id="IPR001962">
    <property type="entry name" value="Asn_synthase"/>
</dbReference>
<name>A0A420F807_9ACTN</name>
<dbReference type="InterPro" id="IPR033738">
    <property type="entry name" value="AsnB_N"/>
</dbReference>
<gene>
    <name evidence="12" type="ORF">D7I43_00100</name>
</gene>
<keyword evidence="12" id="KW-0808">Transferase</keyword>
<dbReference type="NCBIfam" id="TIGR01536">
    <property type="entry name" value="asn_synth_AEB"/>
    <property type="match status" value="1"/>
</dbReference>
<evidence type="ECO:0000256" key="4">
    <source>
        <dbReference type="ARBA" id="ARBA00022741"/>
    </source>
</evidence>
<dbReference type="PROSITE" id="PS51278">
    <property type="entry name" value="GATASE_TYPE_2"/>
    <property type="match status" value="1"/>
</dbReference>
<evidence type="ECO:0000256" key="2">
    <source>
        <dbReference type="ARBA" id="ARBA00005752"/>
    </source>
</evidence>
<accession>A0A420F807</accession>
<comment type="pathway">
    <text evidence="1">Amino-acid biosynthesis; L-asparagine biosynthesis; L-asparagine from L-aspartate (L-Gln route): step 1/1.</text>
</comment>
<dbReference type="EC" id="6.3.5.4" evidence="3"/>
<evidence type="ECO:0000256" key="3">
    <source>
        <dbReference type="ARBA" id="ARBA00012737"/>
    </source>
</evidence>
<keyword evidence="5 10" id="KW-0067">ATP-binding</keyword>
<feature type="binding site" evidence="10">
    <location>
        <position position="266"/>
    </location>
    <ligand>
        <name>ATP</name>
        <dbReference type="ChEBI" id="CHEBI:30616"/>
    </ligand>
</feature>
<comment type="similarity">
    <text evidence="2">Belongs to the asparagine synthetase family.</text>
</comment>
<dbReference type="PIRSF" id="PIRSF001589">
    <property type="entry name" value="Asn_synthetase_glu-h"/>
    <property type="match status" value="1"/>
</dbReference>
<dbReference type="GO" id="GO:0016740">
    <property type="term" value="F:transferase activity"/>
    <property type="evidence" value="ECO:0007669"/>
    <property type="project" value="UniProtKB-KW"/>
</dbReference>
<feature type="binding site" evidence="10">
    <location>
        <position position="293"/>
    </location>
    <ligand>
        <name>ATP</name>
        <dbReference type="ChEBI" id="CHEBI:30616"/>
    </ligand>
</feature>
<feature type="binding site" evidence="10">
    <location>
        <begin position="369"/>
        <end position="370"/>
    </location>
    <ligand>
        <name>ATP</name>
        <dbReference type="ChEBI" id="CHEBI:30616"/>
    </ligand>
</feature>
<feature type="binding site" evidence="10">
    <location>
        <position position="100"/>
    </location>
    <ligand>
        <name>L-glutamine</name>
        <dbReference type="ChEBI" id="CHEBI:58359"/>
    </ligand>
</feature>
<proteinExistence type="inferred from homology"/>
<evidence type="ECO:0000256" key="10">
    <source>
        <dbReference type="PIRSR" id="PIRSR001589-2"/>
    </source>
</evidence>
<evidence type="ECO:0000256" key="7">
    <source>
        <dbReference type="ARBA" id="ARBA00022962"/>
    </source>
</evidence>
<evidence type="ECO:0000256" key="9">
    <source>
        <dbReference type="PIRSR" id="PIRSR001589-1"/>
    </source>
</evidence>
<dbReference type="Pfam" id="PF13522">
    <property type="entry name" value="GATase_6"/>
    <property type="match status" value="1"/>
</dbReference>
<evidence type="ECO:0000256" key="6">
    <source>
        <dbReference type="ARBA" id="ARBA00022888"/>
    </source>
</evidence>
<dbReference type="NCBIfam" id="TIGR03104">
    <property type="entry name" value="trio_amidotrans"/>
    <property type="match status" value="1"/>
</dbReference>
<dbReference type="Pfam" id="PF00733">
    <property type="entry name" value="Asn_synthase"/>
    <property type="match status" value="1"/>
</dbReference>
<dbReference type="Proteomes" id="UP000285744">
    <property type="component" value="Unassembled WGS sequence"/>
</dbReference>
<keyword evidence="9" id="KW-0028">Amino-acid biosynthesis</keyword>
<dbReference type="GO" id="GO:0004066">
    <property type="term" value="F:asparagine synthase (glutamine-hydrolyzing) activity"/>
    <property type="evidence" value="ECO:0007669"/>
    <property type="project" value="UniProtKB-EC"/>
</dbReference>
<dbReference type="OrthoDB" id="9763290at2"/>
<dbReference type="CDD" id="cd00712">
    <property type="entry name" value="AsnB"/>
    <property type="match status" value="1"/>
</dbReference>
<evidence type="ECO:0000256" key="1">
    <source>
        <dbReference type="ARBA" id="ARBA00005187"/>
    </source>
</evidence>
<evidence type="ECO:0000259" key="11">
    <source>
        <dbReference type="PROSITE" id="PS51278"/>
    </source>
</evidence>
<dbReference type="CDD" id="cd01991">
    <property type="entry name" value="Asn_synthase_B_C"/>
    <property type="match status" value="1"/>
</dbReference>
<dbReference type="GO" id="GO:0005829">
    <property type="term" value="C:cytosol"/>
    <property type="evidence" value="ECO:0007669"/>
    <property type="project" value="TreeGrafter"/>
</dbReference>
<dbReference type="RefSeq" id="WP_120326270.1">
    <property type="nucleotide sequence ID" value="NZ_RAQQ01000001.1"/>
</dbReference>
<reference evidence="12 13" key="1">
    <citation type="journal article" date="2018" name="Int. J. Syst. Evol. Microbiol.">
        <title>Micromonospora globbae sp. nov., an endophytic actinomycete isolated from roots of Globba winitii C. H. Wright.</title>
        <authorList>
            <person name="Kuncharoen N."/>
            <person name="Pittayakhajonwut P."/>
            <person name="Tanasupawat S."/>
        </authorList>
    </citation>
    <scope>NUCLEOTIDE SEQUENCE [LARGE SCALE GENOMIC DNA]</scope>
    <source>
        <strain evidence="12 13">WPS1-2</strain>
    </source>
</reference>
<dbReference type="PANTHER" id="PTHR43284:SF1">
    <property type="entry name" value="ASPARAGINE SYNTHETASE"/>
    <property type="match status" value="1"/>
</dbReference>
<dbReference type="EMBL" id="RAQQ01000001">
    <property type="protein sequence ID" value="RKF29031.1"/>
    <property type="molecule type" value="Genomic_DNA"/>
</dbReference>
<evidence type="ECO:0000256" key="5">
    <source>
        <dbReference type="ARBA" id="ARBA00022840"/>
    </source>
</evidence>
<evidence type="ECO:0000313" key="13">
    <source>
        <dbReference type="Proteomes" id="UP000285744"/>
    </source>
</evidence>
<dbReference type="InterPro" id="IPR017535">
    <property type="entry name" value="Asparagine_synth"/>
</dbReference>
<keyword evidence="7 9" id="KW-0315">Glutamine amidotransferase</keyword>
<comment type="catalytic activity">
    <reaction evidence="8">
        <text>L-aspartate + L-glutamine + ATP + H2O = L-asparagine + L-glutamate + AMP + diphosphate + H(+)</text>
        <dbReference type="Rhea" id="RHEA:12228"/>
        <dbReference type="ChEBI" id="CHEBI:15377"/>
        <dbReference type="ChEBI" id="CHEBI:15378"/>
        <dbReference type="ChEBI" id="CHEBI:29985"/>
        <dbReference type="ChEBI" id="CHEBI:29991"/>
        <dbReference type="ChEBI" id="CHEBI:30616"/>
        <dbReference type="ChEBI" id="CHEBI:33019"/>
        <dbReference type="ChEBI" id="CHEBI:58048"/>
        <dbReference type="ChEBI" id="CHEBI:58359"/>
        <dbReference type="ChEBI" id="CHEBI:456215"/>
        <dbReference type="EC" id="6.3.5.4"/>
    </reaction>
</comment>
<dbReference type="GO" id="GO:0005524">
    <property type="term" value="F:ATP binding"/>
    <property type="evidence" value="ECO:0007669"/>
    <property type="project" value="UniProtKB-KW"/>
</dbReference>
<keyword evidence="6 9" id="KW-0061">Asparagine biosynthesis</keyword>
<dbReference type="SUPFAM" id="SSF52402">
    <property type="entry name" value="Adenine nucleotide alpha hydrolases-like"/>
    <property type="match status" value="1"/>
</dbReference>
<dbReference type="InterPro" id="IPR051786">
    <property type="entry name" value="ASN_synthetase/amidase"/>
</dbReference>
<evidence type="ECO:0000256" key="8">
    <source>
        <dbReference type="ARBA" id="ARBA00048741"/>
    </source>
</evidence>
<protein>
    <recommendedName>
        <fullName evidence="3">asparagine synthase (glutamine-hydrolyzing)</fullName>
        <ecNumber evidence="3">6.3.5.4</ecNumber>
    </recommendedName>
</protein>
<feature type="domain" description="Glutamine amidotransferase type-2" evidence="11">
    <location>
        <begin position="2"/>
        <end position="214"/>
    </location>
</feature>
<keyword evidence="4 10" id="KW-0547">Nucleotide-binding</keyword>
<sequence>MCGIAGEARFDGSTPDDAAVTRMTEALRSRGPDGEGLWRDGWVTLGHRRLTIIDLSDAGAQPMVREDLGLALVFNGCIYNYPQLREELREAGHTFHSTSDTEVILVAYAHWGERFVDHLVGMFAIGLVDRARRRLVLVRDRLGIKPLYLAETPGRLRFASTLPALLGAGDVDTGIDPVALHHYLSWHSIVPAPRTVLRGIRKLPPATMRIVEADGRRRDEVYWQPDYARDPADAGMDARDWQAAVGDALRTAVRRRLVADVPVGVLLSGGLDSSLIVALLAEAGQEHLRTFSIGFDSRGEEAGDEFTYSDLVARAFDTDHQRIRLADDDLVPAVRRTVLAMTEPMGSHDVVAFHLLSEQVARHVKVAQSGQGADEVFAGYGYHQPLAGASREAAGPVFTEAFFDRDHAELNRVVGPAYALDRDASRDLLDEHLAAPGAQTALDAVLRLDTHLMLPDDPVKRVDSMSMAWGLEVRTPFLDQDLVALAARCPPEHKVAQGGKGVLKEVAREVLPAEVIDRPKGYFPVPALRNVDGPVRELVVEALQAPEARERALFRPEYVAGLLTEPDSAEAAAGSNKLWQLGLLELWLQTHGVR</sequence>
<dbReference type="InterPro" id="IPR029055">
    <property type="entry name" value="Ntn_hydrolases_N"/>
</dbReference>
<dbReference type="PANTHER" id="PTHR43284">
    <property type="entry name" value="ASPARAGINE SYNTHETASE (GLUTAMINE-HYDROLYZING)"/>
    <property type="match status" value="1"/>
</dbReference>
<dbReference type="InterPro" id="IPR014729">
    <property type="entry name" value="Rossmann-like_a/b/a_fold"/>
</dbReference>
<organism evidence="12 13">
    <name type="scientific">Micromonospora globbae</name>
    <dbReference type="NCBI Taxonomy" id="1894969"/>
    <lineage>
        <taxon>Bacteria</taxon>
        <taxon>Bacillati</taxon>
        <taxon>Actinomycetota</taxon>
        <taxon>Actinomycetes</taxon>
        <taxon>Micromonosporales</taxon>
        <taxon>Micromonosporaceae</taxon>
        <taxon>Micromonospora</taxon>
    </lineage>
</organism>